<dbReference type="EMBL" id="JABSTQ010011584">
    <property type="protein sequence ID" value="KAG0409859.1"/>
    <property type="molecule type" value="Genomic_DNA"/>
</dbReference>
<keyword evidence="2" id="KW-1185">Reference proteome</keyword>
<protein>
    <submittedName>
        <fullName evidence="1">Uncharacterized protein</fullName>
    </submittedName>
</protein>
<reference evidence="1 2" key="1">
    <citation type="journal article" date="2020" name="Cell">
        <title>Large-Scale Comparative Analyses of Tick Genomes Elucidate Their Genetic Diversity and Vector Capacities.</title>
        <authorList>
            <consortium name="Tick Genome and Microbiome Consortium (TIGMIC)"/>
            <person name="Jia N."/>
            <person name="Wang J."/>
            <person name="Shi W."/>
            <person name="Du L."/>
            <person name="Sun Y."/>
            <person name="Zhan W."/>
            <person name="Jiang J.F."/>
            <person name="Wang Q."/>
            <person name="Zhang B."/>
            <person name="Ji P."/>
            <person name="Bell-Sakyi L."/>
            <person name="Cui X.M."/>
            <person name="Yuan T.T."/>
            <person name="Jiang B.G."/>
            <person name="Yang W.F."/>
            <person name="Lam T.T."/>
            <person name="Chang Q.C."/>
            <person name="Ding S.J."/>
            <person name="Wang X.J."/>
            <person name="Zhu J.G."/>
            <person name="Ruan X.D."/>
            <person name="Zhao L."/>
            <person name="Wei J.T."/>
            <person name="Ye R.Z."/>
            <person name="Que T.C."/>
            <person name="Du C.H."/>
            <person name="Zhou Y.H."/>
            <person name="Cheng J.X."/>
            <person name="Dai P.F."/>
            <person name="Guo W.B."/>
            <person name="Han X.H."/>
            <person name="Huang E.J."/>
            <person name="Li L.F."/>
            <person name="Wei W."/>
            <person name="Gao Y.C."/>
            <person name="Liu J.Z."/>
            <person name="Shao H.Z."/>
            <person name="Wang X."/>
            <person name="Wang C.C."/>
            <person name="Yang T.C."/>
            <person name="Huo Q.B."/>
            <person name="Li W."/>
            <person name="Chen H.Y."/>
            <person name="Chen S.E."/>
            <person name="Zhou L.G."/>
            <person name="Ni X.B."/>
            <person name="Tian J.H."/>
            <person name="Sheng Y."/>
            <person name="Liu T."/>
            <person name="Pan Y.S."/>
            <person name="Xia L.Y."/>
            <person name="Li J."/>
            <person name="Zhao F."/>
            <person name="Cao W.C."/>
        </authorList>
    </citation>
    <scope>NUCLEOTIDE SEQUENCE [LARGE SCALE GENOMIC DNA]</scope>
    <source>
        <strain evidence="1">Iper-2018</strain>
    </source>
</reference>
<gene>
    <name evidence="1" type="ORF">HPB47_013028</name>
</gene>
<comment type="caution">
    <text evidence="1">The sequence shown here is derived from an EMBL/GenBank/DDBJ whole genome shotgun (WGS) entry which is preliminary data.</text>
</comment>
<dbReference type="Proteomes" id="UP000805193">
    <property type="component" value="Unassembled WGS sequence"/>
</dbReference>
<name>A0AC60NRV8_IXOPE</name>
<accession>A0AC60NRV8</accession>
<proteinExistence type="predicted"/>
<evidence type="ECO:0000313" key="2">
    <source>
        <dbReference type="Proteomes" id="UP000805193"/>
    </source>
</evidence>
<sequence length="267" mass="29776">MTSPEVKPGVWRDPPPTMTKTAAVFGHPRVPEGVPEVMIIFSLRYITVKDITKGTKDASLIRLFNYLTFVAGLGVFLGLVMVATNATGHLRRDGTWLQPIMLPHLLGVSVFFVSGFSYLLGNSVLTWVLVPRFHNVWVAYARIVITLVNLISCISTVVKYPKDLMSMKPHPYHPRQYPEGTLVSILGEWATVGTFMLYLYTMKSELDMTVIVLGLRRRLNTITAISVVAEGSNSTPQCPKYPKGPLQKHSSSQPRPLDPSQDPRRGR</sequence>
<evidence type="ECO:0000313" key="1">
    <source>
        <dbReference type="EMBL" id="KAG0409859.1"/>
    </source>
</evidence>
<organism evidence="1 2">
    <name type="scientific">Ixodes persulcatus</name>
    <name type="common">Taiga tick</name>
    <dbReference type="NCBI Taxonomy" id="34615"/>
    <lineage>
        <taxon>Eukaryota</taxon>
        <taxon>Metazoa</taxon>
        <taxon>Ecdysozoa</taxon>
        <taxon>Arthropoda</taxon>
        <taxon>Chelicerata</taxon>
        <taxon>Arachnida</taxon>
        <taxon>Acari</taxon>
        <taxon>Parasitiformes</taxon>
        <taxon>Ixodida</taxon>
        <taxon>Ixodoidea</taxon>
        <taxon>Ixodidae</taxon>
        <taxon>Ixodinae</taxon>
        <taxon>Ixodes</taxon>
    </lineage>
</organism>